<dbReference type="Gene3D" id="2.40.160.170">
    <property type="match status" value="1"/>
</dbReference>
<accession>K9W4E8</accession>
<dbReference type="eggNOG" id="COG4625">
    <property type="taxonomic scope" value="Bacteria"/>
</dbReference>
<reference evidence="2 3" key="1">
    <citation type="submission" date="2012-06" db="EMBL/GenBank/DDBJ databases">
        <title>Finished chromosome of genome of Crinalium epipsammum PCC 9333.</title>
        <authorList>
            <consortium name="US DOE Joint Genome Institute"/>
            <person name="Gugger M."/>
            <person name="Coursin T."/>
            <person name="Rippka R."/>
            <person name="Tandeau De Marsac N."/>
            <person name="Huntemann M."/>
            <person name="Wei C.-L."/>
            <person name="Han J."/>
            <person name="Detter J.C."/>
            <person name="Han C."/>
            <person name="Tapia R."/>
            <person name="Davenport K."/>
            <person name="Daligault H."/>
            <person name="Erkkila T."/>
            <person name="Gu W."/>
            <person name="Munk A.C.C."/>
            <person name="Teshima H."/>
            <person name="Xu Y."/>
            <person name="Chain P."/>
            <person name="Chen A."/>
            <person name="Krypides N."/>
            <person name="Mavromatis K."/>
            <person name="Markowitz V."/>
            <person name="Szeto E."/>
            <person name="Ivanova N."/>
            <person name="Mikhailova N."/>
            <person name="Ovchinnikova G."/>
            <person name="Pagani I."/>
            <person name="Pati A."/>
            <person name="Goodwin L."/>
            <person name="Peters L."/>
            <person name="Pitluck S."/>
            <person name="Woyke T."/>
            <person name="Kerfeld C."/>
        </authorList>
    </citation>
    <scope>NUCLEOTIDE SEQUENCE [LARGE SCALE GENOMIC DNA]</scope>
    <source>
        <strain evidence="2 3">PCC 9333</strain>
    </source>
</reference>
<organism evidence="2 3">
    <name type="scientific">Crinalium epipsammum PCC 9333</name>
    <dbReference type="NCBI Taxonomy" id="1173022"/>
    <lineage>
        <taxon>Bacteria</taxon>
        <taxon>Bacillati</taxon>
        <taxon>Cyanobacteriota</taxon>
        <taxon>Cyanophyceae</taxon>
        <taxon>Gomontiellales</taxon>
        <taxon>Gomontiellaceae</taxon>
        <taxon>Crinalium</taxon>
    </lineage>
</organism>
<dbReference type="Proteomes" id="UP000010472">
    <property type="component" value="Chromosome"/>
</dbReference>
<dbReference type="OrthoDB" id="517121at2"/>
<evidence type="ECO:0000256" key="1">
    <source>
        <dbReference type="SAM" id="MobiDB-lite"/>
    </source>
</evidence>
<gene>
    <name evidence="2" type="ORF">Cri9333_4273</name>
</gene>
<dbReference type="KEGG" id="cep:Cri9333_4273"/>
<dbReference type="HOGENOM" id="CLU_1208135_0_0_3"/>
<feature type="compositionally biased region" description="Low complexity" evidence="1">
    <location>
        <begin position="152"/>
        <end position="174"/>
    </location>
</feature>
<name>K9W4E8_9CYAN</name>
<dbReference type="RefSeq" id="WP_015205155.1">
    <property type="nucleotide sequence ID" value="NC_019753.1"/>
</dbReference>
<dbReference type="EMBL" id="CP003620">
    <property type="protein sequence ID" value="AFZ15061.1"/>
    <property type="molecule type" value="Genomic_DNA"/>
</dbReference>
<sequence length="229" mass="23901">MLNILDYSKFGLLSLGVATNLLLSATIPQQIGAVEVNIEPTTQVDEESKIVTGSPTVENKEAVTTAVSTTESTISLNQSAFPESETKADLNSISSNTAPQTSNISYQATDLQLGKQAVFTTKTEAELLAAVPLDLDSLCTSFPLNSRCRDYQPGTQPGTQPTQPTQPVVTEPTTARPGGGFAVTPKIGTLGVGVDLTKGISNNLNARLGVNGFGFGVDASESDIVRLVG</sequence>
<keyword evidence="3" id="KW-1185">Reference proteome</keyword>
<evidence type="ECO:0000313" key="2">
    <source>
        <dbReference type="EMBL" id="AFZ15061.1"/>
    </source>
</evidence>
<protein>
    <submittedName>
        <fullName evidence="2">Uncharacterized protein</fullName>
    </submittedName>
</protein>
<evidence type="ECO:0000313" key="3">
    <source>
        <dbReference type="Proteomes" id="UP000010472"/>
    </source>
</evidence>
<dbReference type="AlphaFoldDB" id="K9W4E8"/>
<proteinExistence type="predicted"/>
<feature type="region of interest" description="Disordered" evidence="1">
    <location>
        <begin position="150"/>
        <end position="181"/>
    </location>
</feature>